<dbReference type="Pfam" id="PF14520">
    <property type="entry name" value="HHH_5"/>
    <property type="match status" value="1"/>
</dbReference>
<reference evidence="10 12" key="2">
    <citation type="submission" date="2019-03" db="EMBL/GenBank/DDBJ databases">
        <title>Freshwater and sediment microbial communities from various areas in North America, analyzing microbe dynamics in response to fracking.</title>
        <authorList>
            <person name="Lamendella R."/>
        </authorList>
    </citation>
    <scope>NUCLEOTIDE SEQUENCE [LARGE SCALE GENOMIC DNA]</scope>
    <source>
        <strain evidence="10 12">6_TX</strain>
    </source>
</reference>
<dbReference type="InterPro" id="IPR010995">
    <property type="entry name" value="DNA_repair_Rad51/TF_NusA_a-hlx"/>
</dbReference>
<keyword evidence="6 7" id="KW-0804">Transcription</keyword>
<protein>
    <recommendedName>
        <fullName evidence="7">Transcription termination/antitermination protein NusA</fullName>
    </recommendedName>
</protein>
<dbReference type="Gene3D" id="1.10.150.20">
    <property type="entry name" value="5' to 3' exonuclease, C-terminal subdomain"/>
    <property type="match status" value="2"/>
</dbReference>
<evidence type="ECO:0000256" key="6">
    <source>
        <dbReference type="ARBA" id="ARBA00023163"/>
    </source>
</evidence>
<dbReference type="EMBL" id="FOPY01000006">
    <property type="protein sequence ID" value="SFH61687.1"/>
    <property type="molecule type" value="Genomic_DNA"/>
</dbReference>
<dbReference type="InterPro" id="IPR036555">
    <property type="entry name" value="NusA_N_sf"/>
</dbReference>
<dbReference type="SUPFAM" id="SSF54814">
    <property type="entry name" value="Prokaryotic type KH domain (KH-domain type II)"/>
    <property type="match status" value="2"/>
</dbReference>
<keyword evidence="5 7" id="KW-0805">Transcription regulation</keyword>
<evidence type="ECO:0000256" key="5">
    <source>
        <dbReference type="ARBA" id="ARBA00023015"/>
    </source>
</evidence>
<dbReference type="GO" id="GO:0000166">
    <property type="term" value="F:nucleotide binding"/>
    <property type="evidence" value="ECO:0007669"/>
    <property type="project" value="InterPro"/>
</dbReference>
<dbReference type="SUPFAM" id="SSF47794">
    <property type="entry name" value="Rad51 N-terminal domain-like"/>
    <property type="match status" value="2"/>
</dbReference>
<dbReference type="Gene3D" id="3.30.1480.10">
    <property type="entry name" value="NusA, N-terminal domain"/>
    <property type="match status" value="1"/>
</dbReference>
<dbReference type="PROSITE" id="PS50084">
    <property type="entry name" value="KH_TYPE_1"/>
    <property type="match status" value="1"/>
</dbReference>
<evidence type="ECO:0000313" key="12">
    <source>
        <dbReference type="Proteomes" id="UP000294489"/>
    </source>
</evidence>
<dbReference type="Pfam" id="PF00575">
    <property type="entry name" value="S1"/>
    <property type="match status" value="1"/>
</dbReference>
<comment type="subunit">
    <text evidence="7">Monomer. Binds directly to the core enzyme of the DNA-dependent RNA polymerase and to nascent RNA.</text>
</comment>
<dbReference type="Proteomes" id="UP000199040">
    <property type="component" value="Unassembled WGS sequence"/>
</dbReference>
<dbReference type="Pfam" id="PF08529">
    <property type="entry name" value="NusA_N"/>
    <property type="match status" value="1"/>
</dbReference>
<dbReference type="GO" id="GO:0006353">
    <property type="term" value="P:DNA-templated transcription termination"/>
    <property type="evidence" value="ECO:0007669"/>
    <property type="project" value="UniProtKB-UniRule"/>
</dbReference>
<dbReference type="OrthoDB" id="9807233at2"/>
<comment type="function">
    <text evidence="7">Participates in both transcription termination and antitermination.</text>
</comment>
<comment type="similarity">
    <text evidence="7">Belongs to the NusA family.</text>
</comment>
<dbReference type="InterPro" id="IPR004087">
    <property type="entry name" value="KH_dom"/>
</dbReference>
<dbReference type="SUPFAM" id="SSF69705">
    <property type="entry name" value="Transcription factor NusA, N-terminal domain"/>
    <property type="match status" value="1"/>
</dbReference>
<dbReference type="Gene3D" id="3.30.300.20">
    <property type="match status" value="2"/>
</dbReference>
<dbReference type="InterPro" id="IPR009019">
    <property type="entry name" value="KH_sf_prok-type"/>
</dbReference>
<dbReference type="NCBIfam" id="TIGR01954">
    <property type="entry name" value="nusA_Cterm_rpt"/>
    <property type="match status" value="2"/>
</dbReference>
<dbReference type="GO" id="GO:0005829">
    <property type="term" value="C:cytosol"/>
    <property type="evidence" value="ECO:0007669"/>
    <property type="project" value="TreeGrafter"/>
</dbReference>
<dbReference type="InterPro" id="IPR030842">
    <property type="entry name" value="TF_NusA_bacterial"/>
</dbReference>
<evidence type="ECO:0000256" key="7">
    <source>
        <dbReference type="HAMAP-Rule" id="MF_00945"/>
    </source>
</evidence>
<dbReference type="InterPro" id="IPR013735">
    <property type="entry name" value="TF_NusA_N"/>
</dbReference>
<dbReference type="PANTHER" id="PTHR22648:SF0">
    <property type="entry name" value="TRANSCRIPTION TERMINATION_ANTITERMINATION PROTEIN NUSA"/>
    <property type="match status" value="1"/>
</dbReference>
<dbReference type="GO" id="GO:0003723">
    <property type="term" value="F:RNA binding"/>
    <property type="evidence" value="ECO:0007669"/>
    <property type="project" value="UniProtKB-UniRule"/>
</dbReference>
<evidence type="ECO:0000256" key="1">
    <source>
        <dbReference type="ARBA" id="ARBA00022472"/>
    </source>
</evidence>
<dbReference type="CDD" id="cd22529">
    <property type="entry name" value="KH-II_NusA_rpt2"/>
    <property type="match status" value="1"/>
</dbReference>
<feature type="domain" description="S1 motif" evidence="8">
    <location>
        <begin position="138"/>
        <end position="203"/>
    </location>
</feature>
<sequence>MSKEILLVVDAISNEKGVPREVIFEAVESALASASRKRFEGQEVSVRVKIDRSTGDYETFRRWVVIEDDEFENPDAEIKQSFAEQRDPPLTLGDVVEERIENAAFGRIAAQTAKQVIVQKVREAERAQIVRHYAEREGELVAGTVKKTTRDGLIIDLGDNAEAFLPRSEMIPGERYRMNERVRALLWKVDPEARGSQLILSRTRPELIIELFKIEVPEIAEQLIEIKGAARDPGSRAKIAVKTNDKRIDPVGACVGMRGSRVQAVSNELQNERVDIILWDDNPAQLVINAMAPADVASILVDEDTHSMDVAVAEDNLAQAIGRSGQNVRLASELTGWALNVMTEDEAEGKREQEIDSLIEYFINHLEIDEELARVLVEEGFTSLEELAYVPIEEMLEIEEFDEDLIEELRARAKDELLNLAIASEEVLDGAQPAEDLLEMDGMDRHLAFILASRGIVTMEDLAEQSIDDLKDIEDVDEERAAALIMTARAPWFESEQ</sequence>
<dbReference type="FunFam" id="3.30.300.20:FF:000002">
    <property type="entry name" value="Transcription termination/antitermination protein NusA"/>
    <property type="match status" value="1"/>
</dbReference>
<dbReference type="Gene3D" id="2.40.50.140">
    <property type="entry name" value="Nucleic acid-binding proteins"/>
    <property type="match status" value="1"/>
</dbReference>
<evidence type="ECO:0000256" key="4">
    <source>
        <dbReference type="ARBA" id="ARBA00022884"/>
    </source>
</evidence>
<dbReference type="RefSeq" id="WP_092845953.1">
    <property type="nucleotide sequence ID" value="NZ_FOPY01000006.1"/>
</dbReference>
<keyword evidence="2 7" id="KW-0963">Cytoplasm</keyword>
<dbReference type="CDD" id="cd02134">
    <property type="entry name" value="KH-II_NusA_rpt1"/>
    <property type="match status" value="1"/>
</dbReference>
<dbReference type="CDD" id="cd04455">
    <property type="entry name" value="S1_NusA"/>
    <property type="match status" value="1"/>
</dbReference>
<dbReference type="EMBL" id="SOEC01000021">
    <property type="protein sequence ID" value="TDX24645.1"/>
    <property type="molecule type" value="Genomic_DNA"/>
</dbReference>
<organism evidence="9 11">
    <name type="scientific">Modicisalibacter xianhensis</name>
    <dbReference type="NCBI Taxonomy" id="442341"/>
    <lineage>
        <taxon>Bacteria</taxon>
        <taxon>Pseudomonadati</taxon>
        <taxon>Pseudomonadota</taxon>
        <taxon>Gammaproteobacteria</taxon>
        <taxon>Oceanospirillales</taxon>
        <taxon>Halomonadaceae</taxon>
        <taxon>Modicisalibacter</taxon>
    </lineage>
</organism>
<dbReference type="InterPro" id="IPR025249">
    <property type="entry name" value="TF_NusA_KH_1st"/>
</dbReference>
<dbReference type="SMART" id="SM00322">
    <property type="entry name" value="KH"/>
    <property type="match status" value="2"/>
</dbReference>
<evidence type="ECO:0000313" key="10">
    <source>
        <dbReference type="EMBL" id="TDX24645.1"/>
    </source>
</evidence>
<dbReference type="GO" id="GO:0003700">
    <property type="term" value="F:DNA-binding transcription factor activity"/>
    <property type="evidence" value="ECO:0007669"/>
    <property type="project" value="InterPro"/>
</dbReference>
<keyword evidence="3 7" id="KW-0889">Transcription antitermination</keyword>
<evidence type="ECO:0000313" key="9">
    <source>
        <dbReference type="EMBL" id="SFH61687.1"/>
    </source>
</evidence>
<gene>
    <name evidence="7" type="primary">nusA</name>
    <name evidence="10" type="ORF">DFO67_12131</name>
    <name evidence="9" type="ORF">SAMN04487959_106241</name>
</gene>
<dbReference type="PROSITE" id="PS50126">
    <property type="entry name" value="S1"/>
    <property type="match status" value="1"/>
</dbReference>
<dbReference type="InterPro" id="IPR012340">
    <property type="entry name" value="NA-bd_OB-fold"/>
</dbReference>
<dbReference type="InterPro" id="IPR058582">
    <property type="entry name" value="KH_NusA_2nd"/>
</dbReference>
<evidence type="ECO:0000259" key="8">
    <source>
        <dbReference type="PROSITE" id="PS50126"/>
    </source>
</evidence>
<evidence type="ECO:0000256" key="3">
    <source>
        <dbReference type="ARBA" id="ARBA00022814"/>
    </source>
</evidence>
<dbReference type="InterPro" id="IPR010214">
    <property type="entry name" value="Tscrpt_termin_fac_NusA_C_rpt"/>
</dbReference>
<dbReference type="STRING" id="442341.SAMN04487959_106241"/>
<dbReference type="SMART" id="SM00316">
    <property type="entry name" value="S1"/>
    <property type="match status" value="1"/>
</dbReference>
<proteinExistence type="inferred from homology"/>
<evidence type="ECO:0000256" key="2">
    <source>
        <dbReference type="ARBA" id="ARBA00022490"/>
    </source>
</evidence>
<dbReference type="InterPro" id="IPR015946">
    <property type="entry name" value="KH_dom-like_a/b"/>
</dbReference>
<dbReference type="InterPro" id="IPR003029">
    <property type="entry name" value="S1_domain"/>
</dbReference>
<dbReference type="PANTHER" id="PTHR22648">
    <property type="entry name" value="TRANSCRIPTION TERMINATION FACTOR NUSA"/>
    <property type="match status" value="1"/>
</dbReference>
<dbReference type="HAMAP" id="MF_00945_B">
    <property type="entry name" value="NusA_B"/>
    <property type="match status" value="1"/>
</dbReference>
<dbReference type="Proteomes" id="UP000294489">
    <property type="component" value="Unassembled WGS sequence"/>
</dbReference>
<comment type="subcellular location">
    <subcellularLocation>
        <location evidence="7">Cytoplasm</location>
    </subcellularLocation>
</comment>
<evidence type="ECO:0000313" key="11">
    <source>
        <dbReference type="Proteomes" id="UP000199040"/>
    </source>
</evidence>
<accession>A0A1I3BHB1</accession>
<dbReference type="GO" id="GO:0031564">
    <property type="term" value="P:transcription antitermination"/>
    <property type="evidence" value="ECO:0007669"/>
    <property type="project" value="UniProtKB-UniRule"/>
</dbReference>
<keyword evidence="1 7" id="KW-0806">Transcription termination</keyword>
<dbReference type="Pfam" id="PF26594">
    <property type="entry name" value="KH_NusA_2nd"/>
    <property type="match status" value="1"/>
</dbReference>
<dbReference type="NCBIfam" id="TIGR01953">
    <property type="entry name" value="NusA"/>
    <property type="match status" value="1"/>
</dbReference>
<dbReference type="Pfam" id="PF13184">
    <property type="entry name" value="KH_NusA_1st"/>
    <property type="match status" value="1"/>
</dbReference>
<keyword evidence="4 7" id="KW-0694">RNA-binding</keyword>
<dbReference type="AlphaFoldDB" id="A0A1I3BHB1"/>
<dbReference type="FunFam" id="1.10.150.20:FF:000015">
    <property type="entry name" value="Transcription termination/antitermination protein NusA"/>
    <property type="match status" value="1"/>
</dbReference>
<dbReference type="FunFam" id="3.30.300.20:FF:000005">
    <property type="entry name" value="Transcription termination/antitermination protein NusA"/>
    <property type="match status" value="1"/>
</dbReference>
<dbReference type="SUPFAM" id="SSF50249">
    <property type="entry name" value="Nucleic acid-binding proteins"/>
    <property type="match status" value="1"/>
</dbReference>
<reference evidence="9 11" key="1">
    <citation type="submission" date="2016-10" db="EMBL/GenBank/DDBJ databases">
        <authorList>
            <person name="de Groot N.N."/>
        </authorList>
    </citation>
    <scope>NUCLEOTIDE SEQUENCE [LARGE SCALE GENOMIC DNA]</scope>
    <source>
        <strain evidence="9 11">CGMCC 1.6848</strain>
    </source>
</reference>
<name>A0A1I3BHB1_9GAMM</name>
<keyword evidence="11" id="KW-1185">Reference proteome</keyword>
<dbReference type="InterPro" id="IPR010213">
    <property type="entry name" value="TF_NusA"/>
</dbReference>